<feature type="domain" description="Helicase C-terminal" evidence="6">
    <location>
        <begin position="290"/>
        <end position="474"/>
    </location>
</feature>
<keyword evidence="4" id="KW-0067">ATP-binding</keyword>
<accession>A0A6N3T914</accession>
<keyword evidence="2" id="KW-0378">Hydrolase</keyword>
<dbReference type="GO" id="GO:0004386">
    <property type="term" value="F:helicase activity"/>
    <property type="evidence" value="ECO:0007669"/>
    <property type="project" value="UniProtKB-KW"/>
</dbReference>
<dbReference type="EMBL" id="BJXQ01000025">
    <property type="protein sequence ID" value="GEN04700.1"/>
    <property type="molecule type" value="Genomic_DNA"/>
</dbReference>
<reference evidence="7 9" key="1">
    <citation type="submission" date="2012-11" db="EMBL/GenBank/DDBJ databases">
        <title>Whole genome sequence of Acetobacter indonesiensis 5H-1.</title>
        <authorList>
            <person name="Azuma Y."/>
            <person name="Higashiura N."/>
            <person name="Hirakawa H."/>
            <person name="Matsushita K."/>
        </authorList>
    </citation>
    <scope>NUCLEOTIDE SEQUENCE [LARGE SCALE GENOMIC DNA]</scope>
    <source>
        <strain evidence="7 9">5H-1</strain>
    </source>
</reference>
<evidence type="ECO:0000259" key="5">
    <source>
        <dbReference type="PROSITE" id="PS51192"/>
    </source>
</evidence>
<dbReference type="EMBL" id="BAMW01000008">
    <property type="protein sequence ID" value="GAN62496.1"/>
    <property type="molecule type" value="Genomic_DNA"/>
</dbReference>
<evidence type="ECO:0000256" key="3">
    <source>
        <dbReference type="ARBA" id="ARBA00022806"/>
    </source>
</evidence>
<feature type="domain" description="Helicase ATP-binding" evidence="5">
    <location>
        <begin position="111"/>
        <end position="266"/>
    </location>
</feature>
<evidence type="ECO:0000259" key="6">
    <source>
        <dbReference type="PROSITE" id="PS51194"/>
    </source>
</evidence>
<evidence type="ECO:0000256" key="1">
    <source>
        <dbReference type="ARBA" id="ARBA00022741"/>
    </source>
</evidence>
<name>A0A6N3T914_9PROT</name>
<keyword evidence="1" id="KW-0547">Nucleotide-binding</keyword>
<dbReference type="PROSITE" id="PS51192">
    <property type="entry name" value="HELICASE_ATP_BIND_1"/>
    <property type="match status" value="1"/>
</dbReference>
<dbReference type="InterPro" id="IPR011545">
    <property type="entry name" value="DEAD/DEAH_box_helicase_dom"/>
</dbReference>
<evidence type="ECO:0000313" key="7">
    <source>
        <dbReference type="EMBL" id="GAN62496.1"/>
    </source>
</evidence>
<reference evidence="8 10" key="2">
    <citation type="submission" date="2019-07" db="EMBL/GenBank/DDBJ databases">
        <title>Whole genome shotgun sequence of Acetobacter indonesiensis NBRC 16471.</title>
        <authorList>
            <person name="Hosoyama A."/>
            <person name="Uohara A."/>
            <person name="Ohji S."/>
            <person name="Ichikawa N."/>
        </authorList>
    </citation>
    <scope>NUCLEOTIDE SEQUENCE [LARGE SCALE GENOMIC DNA]</scope>
    <source>
        <strain evidence="8 10">NBRC 16471</strain>
    </source>
</reference>
<dbReference type="GO" id="GO:0016787">
    <property type="term" value="F:hydrolase activity"/>
    <property type="evidence" value="ECO:0007669"/>
    <property type="project" value="UniProtKB-KW"/>
</dbReference>
<dbReference type="GO" id="GO:0003676">
    <property type="term" value="F:nucleic acid binding"/>
    <property type="evidence" value="ECO:0007669"/>
    <property type="project" value="InterPro"/>
</dbReference>
<evidence type="ECO:0000313" key="9">
    <source>
        <dbReference type="Proteomes" id="UP000032673"/>
    </source>
</evidence>
<comment type="caution">
    <text evidence="8">The sequence shown here is derived from an EMBL/GenBank/DDBJ whole genome shotgun (WGS) entry which is preliminary data.</text>
</comment>
<gene>
    <name evidence="8" type="primary">yfjK</name>
    <name evidence="7" type="ORF">Abin_008_002</name>
    <name evidence="8" type="ORF">AIN02nite_27250</name>
</gene>
<evidence type="ECO:0000256" key="4">
    <source>
        <dbReference type="ARBA" id="ARBA00022840"/>
    </source>
</evidence>
<keyword evidence="9" id="KW-1185">Reference proteome</keyword>
<keyword evidence="3 7" id="KW-0347">Helicase</keyword>
<dbReference type="PROSITE" id="PS51194">
    <property type="entry name" value="HELICASE_CTER"/>
    <property type="match status" value="1"/>
</dbReference>
<dbReference type="RefSeq" id="WP_048845047.1">
    <property type="nucleotide sequence ID" value="NZ_BAMW01000008.1"/>
</dbReference>
<proteinExistence type="predicted"/>
<evidence type="ECO:0000256" key="2">
    <source>
        <dbReference type="ARBA" id="ARBA00022801"/>
    </source>
</evidence>
<dbReference type="GO" id="GO:0005524">
    <property type="term" value="F:ATP binding"/>
    <property type="evidence" value="ECO:0007669"/>
    <property type="project" value="UniProtKB-KW"/>
</dbReference>
<dbReference type="Gene3D" id="3.40.50.300">
    <property type="entry name" value="P-loop containing nucleotide triphosphate hydrolases"/>
    <property type="match status" value="2"/>
</dbReference>
<dbReference type="SMART" id="SM00487">
    <property type="entry name" value="DEXDc"/>
    <property type="match status" value="1"/>
</dbReference>
<dbReference type="Proteomes" id="UP000321104">
    <property type="component" value="Unassembled WGS sequence"/>
</dbReference>
<protein>
    <submittedName>
        <fullName evidence="7">Helicase</fullName>
    </submittedName>
</protein>
<dbReference type="PANTHER" id="PTHR47961">
    <property type="entry name" value="DNA POLYMERASE THETA, PUTATIVE (AFU_ORTHOLOGUE AFUA_1G05260)-RELATED"/>
    <property type="match status" value="1"/>
</dbReference>
<organism evidence="8 10">
    <name type="scientific">Acetobacter indonesiensis</name>
    <dbReference type="NCBI Taxonomy" id="104101"/>
    <lineage>
        <taxon>Bacteria</taxon>
        <taxon>Pseudomonadati</taxon>
        <taxon>Pseudomonadota</taxon>
        <taxon>Alphaproteobacteria</taxon>
        <taxon>Acetobacterales</taxon>
        <taxon>Acetobacteraceae</taxon>
        <taxon>Acetobacter</taxon>
    </lineage>
</organism>
<dbReference type="AlphaFoldDB" id="A0A6N3T914"/>
<dbReference type="InterPro" id="IPR014001">
    <property type="entry name" value="Helicase_ATP-bd"/>
</dbReference>
<sequence length="714" mass="81070">MIFLEDDLRSILAKDEITSTNAEIAVATIASWVNDFATHDLGRDFLIRLLAKKPQLPEHLYDLIDGLLMTTGLLPYAGPPRTLEDALFREAHTIPNLDGDRVFHSLQLQVFRLIMNKKNVILSATTSVGKSVIVDAIIASGRFRKIVVIVPTIALIDETRRRISRIFGNTHSIITHPTQESDGSLPTIYVLTQERVLSRKDLENVDFFVVDEFYKLDLDRPDNRAVDLNLAFHRLASSGAQFYLIGPHISEVRGIASRYQHVFLPSTFSTVALDIEYFNLSQTSDDRETRLLELVRDLKTPTLIYCQSPPKCGEVARILIKSEYFSHVSETEIAVDWLLQEFPEEWIVIEALQRGIGIHHGNVPRALQHYMVRCFEEGSIRFLVCTSTIIEGVNTVAENVIVYDRRLNTTTLDSFTFRNIAGRAGRMGQWFIGKVYVLESPIEDEQKAVILPIEDQDTNTPMSLLLDLPDSDLSDLSFSRIEDALRTSTLSLATLRANRYISIDAQRQIADRIRSDLVYLKILNWRGMPSARELTAACELIYEYIDEGRSLKAYQIFGGEQLSARLFNLSSATLRSFIADRVARRRDDQSVSDAVELTLRFMRSYVVHTFPRQLSAINTIYKDVALALGFDVAADYSFYTARTENLFLESGLFALDEYGVPPQTAYRLGSRYPGMDSLNKALDLIASIDLEQEKLHPFEQDLLHELQRSLARRD</sequence>
<dbReference type="InterPro" id="IPR001650">
    <property type="entry name" value="Helicase_C-like"/>
</dbReference>
<dbReference type="PANTHER" id="PTHR47961:SF6">
    <property type="entry name" value="DNA-DIRECTED DNA POLYMERASE"/>
    <property type="match status" value="1"/>
</dbReference>
<evidence type="ECO:0000313" key="8">
    <source>
        <dbReference type="EMBL" id="GEN04700.1"/>
    </source>
</evidence>
<dbReference type="Pfam" id="PF00270">
    <property type="entry name" value="DEAD"/>
    <property type="match status" value="1"/>
</dbReference>
<dbReference type="SMART" id="SM00490">
    <property type="entry name" value="HELICc"/>
    <property type="match status" value="1"/>
</dbReference>
<dbReference type="InterPro" id="IPR050474">
    <property type="entry name" value="Hel308_SKI2-like"/>
</dbReference>
<evidence type="ECO:0000313" key="10">
    <source>
        <dbReference type="Proteomes" id="UP000321104"/>
    </source>
</evidence>
<dbReference type="SUPFAM" id="SSF52540">
    <property type="entry name" value="P-loop containing nucleoside triphosphate hydrolases"/>
    <property type="match status" value="1"/>
</dbReference>
<dbReference type="Pfam" id="PF00271">
    <property type="entry name" value="Helicase_C"/>
    <property type="match status" value="1"/>
</dbReference>
<dbReference type="Proteomes" id="UP000032673">
    <property type="component" value="Unassembled WGS sequence"/>
</dbReference>
<dbReference type="InterPro" id="IPR027417">
    <property type="entry name" value="P-loop_NTPase"/>
</dbReference>